<accession>A0A392SYQ4</accession>
<evidence type="ECO:0000313" key="2">
    <source>
        <dbReference type="Proteomes" id="UP000265520"/>
    </source>
</evidence>
<proteinExistence type="predicted"/>
<name>A0A392SYQ4_9FABA</name>
<keyword evidence="2" id="KW-1185">Reference proteome</keyword>
<protein>
    <submittedName>
        <fullName evidence="1">ATPase family AAA domain-containing protein</fullName>
    </submittedName>
</protein>
<dbReference type="EMBL" id="LXQA010456026">
    <property type="protein sequence ID" value="MCI52990.1"/>
    <property type="molecule type" value="Genomic_DNA"/>
</dbReference>
<dbReference type="Proteomes" id="UP000265520">
    <property type="component" value="Unassembled WGS sequence"/>
</dbReference>
<reference evidence="1 2" key="1">
    <citation type="journal article" date="2018" name="Front. Plant Sci.">
        <title>Red Clover (Trifolium pratense) and Zigzag Clover (T. medium) - A Picture of Genomic Similarities and Differences.</title>
        <authorList>
            <person name="Dluhosova J."/>
            <person name="Istvanek J."/>
            <person name="Nedelnik J."/>
            <person name="Repkova J."/>
        </authorList>
    </citation>
    <scope>NUCLEOTIDE SEQUENCE [LARGE SCALE GENOMIC DNA]</scope>
    <source>
        <strain evidence="2">cv. 10/8</strain>
        <tissue evidence="1">Leaf</tissue>
    </source>
</reference>
<comment type="caution">
    <text evidence="1">The sequence shown here is derived from an EMBL/GenBank/DDBJ whole genome shotgun (WGS) entry which is preliminary data.</text>
</comment>
<organism evidence="1 2">
    <name type="scientific">Trifolium medium</name>
    <dbReference type="NCBI Taxonomy" id="97028"/>
    <lineage>
        <taxon>Eukaryota</taxon>
        <taxon>Viridiplantae</taxon>
        <taxon>Streptophyta</taxon>
        <taxon>Embryophyta</taxon>
        <taxon>Tracheophyta</taxon>
        <taxon>Spermatophyta</taxon>
        <taxon>Magnoliopsida</taxon>
        <taxon>eudicotyledons</taxon>
        <taxon>Gunneridae</taxon>
        <taxon>Pentapetalae</taxon>
        <taxon>rosids</taxon>
        <taxon>fabids</taxon>
        <taxon>Fabales</taxon>
        <taxon>Fabaceae</taxon>
        <taxon>Papilionoideae</taxon>
        <taxon>50 kb inversion clade</taxon>
        <taxon>NPAAA clade</taxon>
        <taxon>Hologalegina</taxon>
        <taxon>IRL clade</taxon>
        <taxon>Trifolieae</taxon>
        <taxon>Trifolium</taxon>
    </lineage>
</organism>
<sequence length="36" mass="4046">MGSTSRNVLSDFNKVDIPKPDLRLEAKLSAEINSIW</sequence>
<dbReference type="AlphaFoldDB" id="A0A392SYQ4"/>
<evidence type="ECO:0000313" key="1">
    <source>
        <dbReference type="EMBL" id="MCI52990.1"/>
    </source>
</evidence>